<dbReference type="RefSeq" id="WP_096409139.1">
    <property type="nucleotide sequence ID" value="NZ_AP014598.1"/>
</dbReference>
<evidence type="ECO:0000313" key="3">
    <source>
        <dbReference type="Proteomes" id="UP000217431"/>
    </source>
</evidence>
<proteinExistence type="predicted"/>
<accession>A0A0S3UNT0</accession>
<reference evidence="2 3" key="1">
    <citation type="journal article" date="2016" name="DNA Res.">
        <title>The complete genome sequencing of Prevotella intermedia strain OMA14 and a subsequent fine-scale, intra-species genomic comparison reveal an unusual amplification of conjugative and mobile transposons and identify a novel Prevotella-lineage-specific repeat.</title>
        <authorList>
            <person name="Naito M."/>
            <person name="Ogura Y."/>
            <person name="Itoh T."/>
            <person name="Shoji M."/>
            <person name="Okamoto M."/>
            <person name="Hayashi T."/>
            <person name="Nakayama K."/>
        </authorList>
    </citation>
    <scope>NUCLEOTIDE SEQUENCE [LARGE SCALE GENOMIC DNA]</scope>
    <source>
        <strain evidence="2 3">OMA14</strain>
    </source>
</reference>
<evidence type="ECO:0000313" key="2">
    <source>
        <dbReference type="EMBL" id="BAU19126.1"/>
    </source>
</evidence>
<gene>
    <name evidence="2" type="ORF">PIOMA14_II_0622</name>
</gene>
<feature type="chain" id="PRO_5006619996" evidence="1">
    <location>
        <begin position="23"/>
        <end position="578"/>
    </location>
</feature>
<keyword evidence="1" id="KW-0732">Signal</keyword>
<evidence type="ECO:0000256" key="1">
    <source>
        <dbReference type="SAM" id="SignalP"/>
    </source>
</evidence>
<dbReference type="AlphaFoldDB" id="A0A0S3UNT0"/>
<dbReference type="Proteomes" id="UP000217431">
    <property type="component" value="Chromosome II"/>
</dbReference>
<dbReference type="STRING" id="28131.BWX40_10515"/>
<dbReference type="EMBL" id="AP014598">
    <property type="protein sequence ID" value="BAU19126.1"/>
    <property type="molecule type" value="Genomic_DNA"/>
</dbReference>
<organism evidence="2 3">
    <name type="scientific">Prevotella intermedia</name>
    <dbReference type="NCBI Taxonomy" id="28131"/>
    <lineage>
        <taxon>Bacteria</taxon>
        <taxon>Pseudomonadati</taxon>
        <taxon>Bacteroidota</taxon>
        <taxon>Bacteroidia</taxon>
        <taxon>Bacteroidales</taxon>
        <taxon>Prevotellaceae</taxon>
        <taxon>Prevotella</taxon>
    </lineage>
</organism>
<feature type="signal peptide" evidence="1">
    <location>
        <begin position="1"/>
        <end position="22"/>
    </location>
</feature>
<sequence>MKRILRFFVLISVLVPPLQGLADTVRFDFSTDKGLETLGIAKPDPGKWTKLTKSAYTVGSVSMSCTNGSTPTRVWNDKKNNTDLRFYKGGGSITFSVPEGQHITAVVFTGTLNSNANPGKLDGKKWTDNGTTTNSVTFTATDKNYIKSIVITYSTAQPEQPVFTVNSIQELKALQSGSRATLCLTDGDEGSMARVLYVHGTGDTQEAYVRDRTGAVCFYGINPNVPFVCNQHMAGKITGEYVLENGVPRFKAVSTLTNTSLLVIAAPVTEAEVQPKEIQAADYAANVADWISLKNLHIAADGLSTQEGIAVHNRFGITADKDKYVAPYAGAIVDIAGIAVPDGDKKEINPLFENNQRPIVFVIDEGEAFVSPQQDMHNVVVRLNRTLTSGHWNTFALPFDIETESLKDAQIAKFTGKMEGSTMIFENGQTRIEAGTPYLVKCEVKNPTYEGVTLKATKAQTVSSADGLYSFVATYSPATLALDKTERYLGSDGNLYYPTGTEGQANRLKGLRAYYRVPATAGTKIAFFDETTGIALPKEQSQPCQFKVYNLNGQYLGSSLNGLPKGLYIVNGRKVIIN</sequence>
<protein>
    <submittedName>
        <fullName evidence="2">Uncharacterized protein</fullName>
    </submittedName>
</protein>
<name>A0A0S3UNT0_PREIN</name>